<accession>A0A6M3JA22</accession>
<gene>
    <name evidence="2" type="ORF">MM415A00434_0045</name>
    <name evidence="1" type="ORF">MM415B00370_0040</name>
</gene>
<dbReference type="EMBL" id="MT141546">
    <property type="protein sequence ID" value="QJA65922.1"/>
    <property type="molecule type" value="Genomic_DNA"/>
</dbReference>
<evidence type="ECO:0000313" key="2">
    <source>
        <dbReference type="EMBL" id="QJA82270.1"/>
    </source>
</evidence>
<sequence>MALFDSKNSIFQINDGSSLRDISPYIVSIDGLPGPKELVDVTALGATGREWQPGLENVVITIELLWSDDASVGPDTVFRLVRALTAATAWDYGPEGKTSTYQKYSGTCWYRNFTIQTRVGDYVRARAELQVEGAVSMGAYA</sequence>
<reference evidence="1" key="1">
    <citation type="submission" date="2020-03" db="EMBL/GenBank/DDBJ databases">
        <title>The deep terrestrial virosphere.</title>
        <authorList>
            <person name="Holmfeldt K."/>
            <person name="Nilsson E."/>
            <person name="Simone D."/>
            <person name="Lopez-Fernandez M."/>
            <person name="Wu X."/>
            <person name="de Brujin I."/>
            <person name="Lundin D."/>
            <person name="Andersson A."/>
            <person name="Bertilsson S."/>
            <person name="Dopson M."/>
        </authorList>
    </citation>
    <scope>NUCLEOTIDE SEQUENCE</scope>
    <source>
        <strain evidence="2">MM415A00434</strain>
        <strain evidence="1">MM415B00370</strain>
    </source>
</reference>
<organism evidence="1">
    <name type="scientific">viral metagenome</name>
    <dbReference type="NCBI Taxonomy" id="1070528"/>
    <lineage>
        <taxon>unclassified sequences</taxon>
        <taxon>metagenomes</taxon>
        <taxon>organismal metagenomes</taxon>
    </lineage>
</organism>
<dbReference type="AlphaFoldDB" id="A0A6M3JA22"/>
<name>A0A6M3JA22_9ZZZZ</name>
<dbReference type="EMBL" id="MT142483">
    <property type="protein sequence ID" value="QJA82270.1"/>
    <property type="molecule type" value="Genomic_DNA"/>
</dbReference>
<protein>
    <submittedName>
        <fullName evidence="1">Putative tail protein</fullName>
    </submittedName>
</protein>
<evidence type="ECO:0000313" key="1">
    <source>
        <dbReference type="EMBL" id="QJA65922.1"/>
    </source>
</evidence>
<proteinExistence type="predicted"/>